<proteinExistence type="predicted"/>
<evidence type="ECO:0000313" key="1">
    <source>
        <dbReference type="EMBL" id="CAJ2630398.1"/>
    </source>
</evidence>
<keyword evidence="2" id="KW-1185">Reference proteome</keyword>
<name>A0ACB0IEV5_TRIPR</name>
<gene>
    <name evidence="1" type="ORF">MILVUS5_LOCUS2192</name>
</gene>
<reference evidence="1" key="1">
    <citation type="submission" date="2023-10" db="EMBL/GenBank/DDBJ databases">
        <authorList>
            <person name="Rodriguez Cubillos JULIANA M."/>
            <person name="De Vega J."/>
        </authorList>
    </citation>
    <scope>NUCLEOTIDE SEQUENCE</scope>
</reference>
<evidence type="ECO:0000313" key="2">
    <source>
        <dbReference type="Proteomes" id="UP001177021"/>
    </source>
</evidence>
<comment type="caution">
    <text evidence="1">The sequence shown here is derived from an EMBL/GenBank/DDBJ whole genome shotgun (WGS) entry which is preliminary data.</text>
</comment>
<dbReference type="Proteomes" id="UP001177021">
    <property type="component" value="Unassembled WGS sequence"/>
</dbReference>
<accession>A0ACB0IEV5</accession>
<organism evidence="1 2">
    <name type="scientific">Trifolium pratense</name>
    <name type="common">Red clover</name>
    <dbReference type="NCBI Taxonomy" id="57577"/>
    <lineage>
        <taxon>Eukaryota</taxon>
        <taxon>Viridiplantae</taxon>
        <taxon>Streptophyta</taxon>
        <taxon>Embryophyta</taxon>
        <taxon>Tracheophyta</taxon>
        <taxon>Spermatophyta</taxon>
        <taxon>Magnoliopsida</taxon>
        <taxon>eudicotyledons</taxon>
        <taxon>Gunneridae</taxon>
        <taxon>Pentapetalae</taxon>
        <taxon>rosids</taxon>
        <taxon>fabids</taxon>
        <taxon>Fabales</taxon>
        <taxon>Fabaceae</taxon>
        <taxon>Papilionoideae</taxon>
        <taxon>50 kb inversion clade</taxon>
        <taxon>NPAAA clade</taxon>
        <taxon>Hologalegina</taxon>
        <taxon>IRL clade</taxon>
        <taxon>Trifolieae</taxon>
        <taxon>Trifolium</taxon>
    </lineage>
</organism>
<protein>
    <submittedName>
        <fullName evidence="1">Uncharacterized protein</fullName>
    </submittedName>
</protein>
<dbReference type="EMBL" id="CASHSV030000001">
    <property type="protein sequence ID" value="CAJ2630398.1"/>
    <property type="molecule type" value="Genomic_DNA"/>
</dbReference>
<sequence>MESLTHSLQKNEGKGNPNPPHEQFLSSIDLNQPTQVEPQDQNNFKVEPTMMEIQKGNIVESKVNEIIDPLQKSSSSSLRLSSDNLHPIGVMGCTFCLMYVLASKADPKCPICKNNMMVIDNV</sequence>